<gene>
    <name evidence="2" type="ORF">ID47_11135</name>
</gene>
<sequence length="167" mass="19770">MEQAENKIQHTEHQLAEAQEAYKLQVYNLEEEITKLTESNDVKQEMLEERQMQLEKTQHQVHNLQEENRKQKETNDTQQQQLDKLMQELLEAHKRLLEQEEEFKPFKSFYNAIKQEAQKVEGNKGKENSDPHPLPRTPTSPNILEVRKQTTTSPGVRRVLFPFIHGQ</sequence>
<dbReference type="HOGENOM" id="CLU_1591563_0_0_5"/>
<accession>A0A077AZM0</accession>
<reference evidence="2 3" key="1">
    <citation type="submission" date="2014-07" db="EMBL/GenBank/DDBJ databases">
        <title>Comparative genomic insights into amoeba endosymbionts belonging to the families of Holosporaceae and Candidatus Midichloriaceae within Rickettsiales.</title>
        <authorList>
            <person name="Wang Z."/>
            <person name="Wu M."/>
        </authorList>
    </citation>
    <scope>NUCLEOTIDE SEQUENCE [LARGE SCALE GENOMIC DNA]</scope>
    <source>
        <strain evidence="2">PRA3</strain>
    </source>
</reference>
<feature type="region of interest" description="Disordered" evidence="1">
    <location>
        <begin position="117"/>
        <end position="151"/>
    </location>
</feature>
<dbReference type="KEGG" id="paca:ID47_11135"/>
<dbReference type="AlphaFoldDB" id="A0A077AZM0"/>
<proteinExistence type="predicted"/>
<name>A0A077AZM0_9PROT</name>
<evidence type="ECO:0000313" key="3">
    <source>
        <dbReference type="Proteomes" id="UP000028926"/>
    </source>
</evidence>
<evidence type="ECO:0000256" key="1">
    <source>
        <dbReference type="SAM" id="MobiDB-lite"/>
    </source>
</evidence>
<evidence type="ECO:0000313" key="2">
    <source>
        <dbReference type="EMBL" id="AIK97163.1"/>
    </source>
</evidence>
<protein>
    <submittedName>
        <fullName evidence="2">Uncharacterized protein</fullName>
    </submittedName>
</protein>
<feature type="compositionally biased region" description="Basic and acidic residues" evidence="1">
    <location>
        <begin position="117"/>
        <end position="130"/>
    </location>
</feature>
<dbReference type="RefSeq" id="WP_038466347.1">
    <property type="nucleotide sequence ID" value="NZ_CP008941.1"/>
</dbReference>
<dbReference type="EMBL" id="CP008941">
    <property type="protein sequence ID" value="AIK97163.1"/>
    <property type="molecule type" value="Genomic_DNA"/>
</dbReference>
<keyword evidence="3" id="KW-1185">Reference proteome</keyword>
<dbReference type="Proteomes" id="UP000028926">
    <property type="component" value="Chromosome"/>
</dbReference>
<dbReference type="STRING" id="91604.ID47_11135"/>
<feature type="compositionally biased region" description="Basic and acidic residues" evidence="1">
    <location>
        <begin position="46"/>
        <end position="75"/>
    </location>
</feature>
<feature type="region of interest" description="Disordered" evidence="1">
    <location>
        <begin position="46"/>
        <end position="79"/>
    </location>
</feature>
<organism evidence="2 3">
    <name type="scientific">Candidatus Odyssella acanthamoebae</name>
    <dbReference type="NCBI Taxonomy" id="91604"/>
    <lineage>
        <taxon>Bacteria</taxon>
        <taxon>Pseudomonadati</taxon>
        <taxon>Pseudomonadota</taxon>
        <taxon>Alphaproteobacteria</taxon>
        <taxon>Holosporales</taxon>
        <taxon>Candidatus Paracaedibacteraceae</taxon>
        <taxon>Candidatus Odyssella</taxon>
    </lineage>
</organism>